<dbReference type="Pfam" id="PF00111">
    <property type="entry name" value="Fer2"/>
    <property type="match status" value="1"/>
</dbReference>
<dbReference type="InterPro" id="IPR046867">
    <property type="entry name" value="AldOxase/xan_DH_MoCoBD2"/>
</dbReference>
<dbReference type="InterPro" id="IPR017697">
    <property type="entry name" value="Xdh"/>
</dbReference>
<dbReference type="SUPFAM" id="SSF54665">
    <property type="entry name" value="CO dehydrogenase molybdoprotein N-domain-like"/>
    <property type="match status" value="1"/>
</dbReference>
<accession>A0A926EMI5</accession>
<dbReference type="NCBIfam" id="TIGR03311">
    <property type="entry name" value="Se_dep_XDH"/>
    <property type="match status" value="1"/>
</dbReference>
<dbReference type="Gene3D" id="3.90.1170.50">
    <property type="entry name" value="Aldehyde oxidase/xanthine dehydrogenase, a/b hammerhead"/>
    <property type="match status" value="1"/>
</dbReference>
<dbReference type="InterPro" id="IPR001041">
    <property type="entry name" value="2Fe-2S_ferredoxin-type"/>
</dbReference>
<dbReference type="RefSeq" id="WP_249333515.1">
    <property type="nucleotide sequence ID" value="NZ_JACRSY010000029.1"/>
</dbReference>
<dbReference type="Gene3D" id="3.10.20.30">
    <property type="match status" value="1"/>
</dbReference>
<dbReference type="EMBL" id="JACRSY010000029">
    <property type="protein sequence ID" value="MBC8580817.1"/>
    <property type="molecule type" value="Genomic_DNA"/>
</dbReference>
<dbReference type="InterPro" id="IPR036884">
    <property type="entry name" value="2Fe-2S-bd_dom_sf"/>
</dbReference>
<name>A0A926EMI5_9FIRM</name>
<dbReference type="InterPro" id="IPR002888">
    <property type="entry name" value="2Fe-2S-bd"/>
</dbReference>
<evidence type="ECO:0000256" key="4">
    <source>
        <dbReference type="ARBA" id="ARBA00023004"/>
    </source>
</evidence>
<dbReference type="PROSITE" id="PS51085">
    <property type="entry name" value="2FE2S_FER_2"/>
    <property type="match status" value="1"/>
</dbReference>
<dbReference type="InterPro" id="IPR016208">
    <property type="entry name" value="Ald_Oxase/xanthine_DH-like"/>
</dbReference>
<dbReference type="InterPro" id="IPR036856">
    <property type="entry name" value="Ald_Oxase/Xan_DH_a/b_sf"/>
</dbReference>
<dbReference type="PANTHER" id="PTHR11908:SF157">
    <property type="entry name" value="XANTHINE DEHYDROGENASE SUBUNIT D-RELATED"/>
    <property type="match status" value="1"/>
</dbReference>
<dbReference type="PROSITE" id="PS00197">
    <property type="entry name" value="2FE2S_FER_1"/>
    <property type="match status" value="1"/>
</dbReference>
<dbReference type="Pfam" id="PF01315">
    <property type="entry name" value="Ald_Xan_dh_C"/>
    <property type="match status" value="1"/>
</dbReference>
<protein>
    <submittedName>
        <fullName evidence="6">Selenium-dependent xanthine dehydrogenase</fullName>
        <ecNumber evidence="6">1.17.1.4</ecNumber>
    </submittedName>
</protein>
<dbReference type="Pfam" id="PF20256">
    <property type="entry name" value="MoCoBD_2"/>
    <property type="match status" value="2"/>
</dbReference>
<dbReference type="InterPro" id="IPR012675">
    <property type="entry name" value="Beta-grasp_dom_sf"/>
</dbReference>
<dbReference type="Pfam" id="PF02738">
    <property type="entry name" value="MoCoBD_1"/>
    <property type="match status" value="1"/>
</dbReference>
<dbReference type="InterPro" id="IPR006058">
    <property type="entry name" value="2Fe2S_fd_BS"/>
</dbReference>
<dbReference type="EC" id="1.17.1.4" evidence="6"/>
<dbReference type="PANTHER" id="PTHR11908">
    <property type="entry name" value="XANTHINE DEHYDROGENASE"/>
    <property type="match status" value="1"/>
</dbReference>
<evidence type="ECO:0000313" key="7">
    <source>
        <dbReference type="Proteomes" id="UP000655830"/>
    </source>
</evidence>
<dbReference type="AlphaFoldDB" id="A0A926EMI5"/>
<sequence>MSTFFVNGEQVTPRRNQKLLTFLREDLNLVSVKNGCSEGACGTCIVLINGKATKACIPQTDRLDGKHIITVEGLTQREKDVYAYAFCEAGAVQCGFCIPGMVISAKGLLDQVLDPTPEQVKEAIKNNICRCTGYKKIEKAILLAASLLRNHIPLPSATSSGQVGDPLGRIDAMKKVLGQSEYVDDMRIDGMIYGSALRSAYPRAIVNHISTDEALKLDGVLGIITSKDIPGAHKIGHLKKDWDVLIEEGGTTRYLGDAIALIAARSPEIVESAKKLIQVDYTPLAPITSPIEALKNDAPLIHENGNVLQIEHLVRGQADEKIKQAKYVVTRHYSTPFTEHAFLEPESAIALPNEDGILIYSADQGIYQTRTECAAMLGLEPEQVRVIAKTVGGGFGGKEDMSVQHHAALLAYLLKCPVKVSLSRKESLIVHPKRHAMEMDFTTACDENGYLLALKATIISDTGAYASLGGPVLQRACTHAAGPYSYQDIDILGKAVYTNNPPAGAFRGFGVTQSCFAMESNLNLLAEMVGISPYEIRLRNAIRPGQVLPNGQIASDDTALVETLEAVKPYYDAHPYVGIACAIKNAGLGVGIPDTGRCKLVIIDGKVHIRTSAACIGQGLGTVMTQIICETTHLKPSDIIHEAPDTKLAPNAGNTTASRQTLFTGEAAHLAALKLAKDLQAVSLDALNGKEYDGEYVGITDKMGSPKENPVSHIAYGYATHLIILNEAGKIEKVIAAHDVGRAINPKNVEGQIEGGVTMSLGYALTENYPLTDCMPTAKFGTLGLFKAPDVPEIETIIIEKNHSDLAYGAKGIGEICSIPTAPAVALAYWQYDGEFRTSLPLIHTPYSKERRKNK</sequence>
<keyword evidence="4" id="KW-0408">Iron</keyword>
<evidence type="ECO:0000313" key="6">
    <source>
        <dbReference type="EMBL" id="MBC8580817.1"/>
    </source>
</evidence>
<keyword evidence="3 6" id="KW-0560">Oxidoreductase</keyword>
<dbReference type="CDD" id="cd00207">
    <property type="entry name" value="fer2"/>
    <property type="match status" value="1"/>
</dbReference>
<gene>
    <name evidence="6" type="primary">xdh</name>
    <name evidence="6" type="ORF">H8718_14965</name>
</gene>
<comment type="caution">
    <text evidence="6">The sequence shown here is derived from an EMBL/GenBank/DDBJ whole genome shotgun (WGS) entry which is preliminary data.</text>
</comment>
<dbReference type="Proteomes" id="UP000655830">
    <property type="component" value="Unassembled WGS sequence"/>
</dbReference>
<organism evidence="6 7">
    <name type="scientific">Zhenhengia yiwuensis</name>
    <dbReference type="NCBI Taxonomy" id="2763666"/>
    <lineage>
        <taxon>Bacteria</taxon>
        <taxon>Bacillati</taxon>
        <taxon>Bacillota</taxon>
        <taxon>Clostridia</taxon>
        <taxon>Lachnospirales</taxon>
        <taxon>Lachnospiraceae</taxon>
        <taxon>Zhenhengia</taxon>
    </lineage>
</organism>
<dbReference type="Gene3D" id="1.10.150.120">
    <property type="entry name" value="[2Fe-2S]-binding domain"/>
    <property type="match status" value="1"/>
</dbReference>
<reference evidence="6" key="1">
    <citation type="submission" date="2020-08" db="EMBL/GenBank/DDBJ databases">
        <title>Genome public.</title>
        <authorList>
            <person name="Liu C."/>
            <person name="Sun Q."/>
        </authorList>
    </citation>
    <scope>NUCLEOTIDE SEQUENCE</scope>
    <source>
        <strain evidence="6">NSJ-12</strain>
    </source>
</reference>
<evidence type="ECO:0000256" key="3">
    <source>
        <dbReference type="ARBA" id="ARBA00023002"/>
    </source>
</evidence>
<dbReference type="SUPFAM" id="SSF54292">
    <property type="entry name" value="2Fe-2S ferredoxin-like"/>
    <property type="match status" value="1"/>
</dbReference>
<evidence type="ECO:0000256" key="2">
    <source>
        <dbReference type="ARBA" id="ARBA00022723"/>
    </source>
</evidence>
<proteinExistence type="inferred from homology"/>
<dbReference type="SUPFAM" id="SSF56003">
    <property type="entry name" value="Molybdenum cofactor-binding domain"/>
    <property type="match status" value="1"/>
</dbReference>
<dbReference type="Gene3D" id="3.30.365.10">
    <property type="entry name" value="Aldehyde oxidase/xanthine dehydrogenase, molybdopterin binding domain"/>
    <property type="match status" value="5"/>
</dbReference>
<dbReference type="InterPro" id="IPR037165">
    <property type="entry name" value="AldOxase/xan_DH_Mopterin-bd_sf"/>
</dbReference>
<dbReference type="GO" id="GO:0051537">
    <property type="term" value="F:2 iron, 2 sulfur cluster binding"/>
    <property type="evidence" value="ECO:0007669"/>
    <property type="project" value="InterPro"/>
</dbReference>
<dbReference type="Pfam" id="PF01799">
    <property type="entry name" value="Fer2_2"/>
    <property type="match status" value="1"/>
</dbReference>
<keyword evidence="2" id="KW-0479">Metal-binding</keyword>
<dbReference type="InterPro" id="IPR036010">
    <property type="entry name" value="2Fe-2S_ferredoxin-like_sf"/>
</dbReference>
<dbReference type="InterPro" id="IPR000674">
    <property type="entry name" value="Ald_Oxase/Xan_DH_a/b"/>
</dbReference>
<dbReference type="InterPro" id="IPR008274">
    <property type="entry name" value="AldOxase/xan_DH_MoCoBD1"/>
</dbReference>
<dbReference type="SUPFAM" id="SSF47741">
    <property type="entry name" value="CO dehydrogenase ISP C-domain like"/>
    <property type="match status" value="1"/>
</dbReference>
<dbReference type="GO" id="GO:0004854">
    <property type="term" value="F:xanthine dehydrogenase activity"/>
    <property type="evidence" value="ECO:0007669"/>
    <property type="project" value="UniProtKB-EC"/>
</dbReference>
<keyword evidence="7" id="KW-1185">Reference proteome</keyword>
<feature type="domain" description="2Fe-2S ferredoxin-type" evidence="5">
    <location>
        <begin position="1"/>
        <end position="74"/>
    </location>
</feature>
<evidence type="ECO:0000256" key="1">
    <source>
        <dbReference type="ARBA" id="ARBA00006849"/>
    </source>
</evidence>
<evidence type="ECO:0000259" key="5">
    <source>
        <dbReference type="PROSITE" id="PS51085"/>
    </source>
</evidence>
<dbReference type="GO" id="GO:0005506">
    <property type="term" value="F:iron ion binding"/>
    <property type="evidence" value="ECO:0007669"/>
    <property type="project" value="InterPro"/>
</dbReference>
<dbReference type="SMART" id="SM01008">
    <property type="entry name" value="Ald_Xan_dh_C"/>
    <property type="match status" value="1"/>
</dbReference>
<comment type="similarity">
    <text evidence="1">Belongs to the xanthine dehydrogenase family.</text>
</comment>